<dbReference type="PROSITE" id="PS50977">
    <property type="entry name" value="HTH_TETR_2"/>
    <property type="match status" value="1"/>
</dbReference>
<gene>
    <name evidence="6" type="ORF">BDK92_3045</name>
</gene>
<proteinExistence type="predicted"/>
<name>A0A495JJ57_9ACTN</name>
<dbReference type="GO" id="GO:0003700">
    <property type="term" value="F:DNA-binding transcription factor activity"/>
    <property type="evidence" value="ECO:0007669"/>
    <property type="project" value="TreeGrafter"/>
</dbReference>
<keyword evidence="2 4" id="KW-0238">DNA-binding</keyword>
<keyword evidence="7" id="KW-1185">Reference proteome</keyword>
<dbReference type="InterPro" id="IPR036271">
    <property type="entry name" value="Tet_transcr_reg_TetR-rel_C_sf"/>
</dbReference>
<dbReference type="PANTHER" id="PTHR30055">
    <property type="entry name" value="HTH-TYPE TRANSCRIPTIONAL REGULATOR RUTR"/>
    <property type="match status" value="1"/>
</dbReference>
<protein>
    <submittedName>
        <fullName evidence="6">TetR family transcriptional regulator</fullName>
    </submittedName>
</protein>
<evidence type="ECO:0000256" key="3">
    <source>
        <dbReference type="ARBA" id="ARBA00023163"/>
    </source>
</evidence>
<dbReference type="OrthoDB" id="329481at2"/>
<dbReference type="Gene3D" id="1.10.357.10">
    <property type="entry name" value="Tetracycline Repressor, domain 2"/>
    <property type="match status" value="1"/>
</dbReference>
<dbReference type="InterPro" id="IPR004111">
    <property type="entry name" value="Repressor_TetR_C"/>
</dbReference>
<dbReference type="InterPro" id="IPR050109">
    <property type="entry name" value="HTH-type_TetR-like_transc_reg"/>
</dbReference>
<dbReference type="Pfam" id="PF00440">
    <property type="entry name" value="TetR_N"/>
    <property type="match status" value="1"/>
</dbReference>
<dbReference type="GO" id="GO:0045892">
    <property type="term" value="P:negative regulation of DNA-templated transcription"/>
    <property type="evidence" value="ECO:0007669"/>
    <property type="project" value="InterPro"/>
</dbReference>
<dbReference type="Proteomes" id="UP000277671">
    <property type="component" value="Unassembled WGS sequence"/>
</dbReference>
<evidence type="ECO:0000259" key="5">
    <source>
        <dbReference type="PROSITE" id="PS50977"/>
    </source>
</evidence>
<evidence type="ECO:0000256" key="2">
    <source>
        <dbReference type="ARBA" id="ARBA00023125"/>
    </source>
</evidence>
<dbReference type="SUPFAM" id="SSF48498">
    <property type="entry name" value="Tetracyclin repressor-like, C-terminal domain"/>
    <property type="match status" value="1"/>
</dbReference>
<organism evidence="6 7">
    <name type="scientific">Micromonospora pisi</name>
    <dbReference type="NCBI Taxonomy" id="589240"/>
    <lineage>
        <taxon>Bacteria</taxon>
        <taxon>Bacillati</taxon>
        <taxon>Actinomycetota</taxon>
        <taxon>Actinomycetes</taxon>
        <taxon>Micromonosporales</taxon>
        <taxon>Micromonosporaceae</taxon>
        <taxon>Micromonospora</taxon>
    </lineage>
</organism>
<evidence type="ECO:0000256" key="4">
    <source>
        <dbReference type="PROSITE-ProRule" id="PRU00335"/>
    </source>
</evidence>
<sequence>MVGTRRETATHRGLDPDKIVASALAVADAEGLGAVTIRRLAQQHDVTPMALYRHFRDKDELLDAIADRLLSAVALPEPDDRPWHEQTRDVLAAFLAALRPHPNVAQLTLARILTSAPGLALAERTLALLHQAGYQTDQAARIGRQVLCSLITLVSNEPGVGQHGDAEAREDAVRAETAGLAALPPRRYPHVVAAAGALTSVDRQEDYYRLGLDLAVAGLRGVSPAA</sequence>
<evidence type="ECO:0000256" key="1">
    <source>
        <dbReference type="ARBA" id="ARBA00023015"/>
    </source>
</evidence>
<dbReference type="PANTHER" id="PTHR30055:SF151">
    <property type="entry name" value="TRANSCRIPTIONAL REGULATORY PROTEIN"/>
    <property type="match status" value="1"/>
</dbReference>
<dbReference type="RefSeq" id="WP_121157301.1">
    <property type="nucleotide sequence ID" value="NZ_RBKT01000001.1"/>
</dbReference>
<keyword evidence="1" id="KW-0805">Transcription regulation</keyword>
<evidence type="ECO:0000313" key="6">
    <source>
        <dbReference type="EMBL" id="RKR88715.1"/>
    </source>
</evidence>
<dbReference type="EMBL" id="RBKT01000001">
    <property type="protein sequence ID" value="RKR88715.1"/>
    <property type="molecule type" value="Genomic_DNA"/>
</dbReference>
<keyword evidence="3" id="KW-0804">Transcription</keyword>
<accession>A0A495JJ57</accession>
<dbReference type="InterPro" id="IPR001647">
    <property type="entry name" value="HTH_TetR"/>
</dbReference>
<comment type="caution">
    <text evidence="6">The sequence shown here is derived from an EMBL/GenBank/DDBJ whole genome shotgun (WGS) entry which is preliminary data.</text>
</comment>
<feature type="DNA-binding region" description="H-T-H motif" evidence="4">
    <location>
        <begin position="36"/>
        <end position="55"/>
    </location>
</feature>
<reference evidence="6 7" key="1">
    <citation type="submission" date="2018-10" db="EMBL/GenBank/DDBJ databases">
        <title>Sequencing the genomes of 1000 actinobacteria strains.</title>
        <authorList>
            <person name="Klenk H.-P."/>
        </authorList>
    </citation>
    <scope>NUCLEOTIDE SEQUENCE [LARGE SCALE GENOMIC DNA]</scope>
    <source>
        <strain evidence="6 7">DSM 45175</strain>
    </source>
</reference>
<dbReference type="Pfam" id="PF02909">
    <property type="entry name" value="TetR_C_1"/>
    <property type="match status" value="1"/>
</dbReference>
<dbReference type="SUPFAM" id="SSF46689">
    <property type="entry name" value="Homeodomain-like"/>
    <property type="match status" value="1"/>
</dbReference>
<evidence type="ECO:0000313" key="7">
    <source>
        <dbReference type="Proteomes" id="UP000277671"/>
    </source>
</evidence>
<feature type="domain" description="HTH tetR-type" evidence="5">
    <location>
        <begin position="13"/>
        <end position="73"/>
    </location>
</feature>
<dbReference type="InterPro" id="IPR009057">
    <property type="entry name" value="Homeodomain-like_sf"/>
</dbReference>
<dbReference type="GO" id="GO:0000976">
    <property type="term" value="F:transcription cis-regulatory region binding"/>
    <property type="evidence" value="ECO:0007669"/>
    <property type="project" value="TreeGrafter"/>
</dbReference>
<dbReference type="AlphaFoldDB" id="A0A495JJ57"/>